<sequence>MPVLEKERIEILMMVGYRDGRRTATRVCELFNNTHQDRPPIVQCGHVRDIPRTGSTKIGENTQLDFLLTVQENPHVSTRQVAATMDISKSSISRVLLKHKYHPYKAKLVHELSEDDFDRRNFGTILFYGNLNGERYLEFLRMELFPTLIDLFPNANDPNSIDDKIWFQQEGAPPHYALPVGTYLNELKNANKDGLMYAIGMQRRGGKTQR</sequence>
<proteinExistence type="predicted"/>
<dbReference type="Proteomes" id="UP001162164">
    <property type="component" value="Unassembled WGS sequence"/>
</dbReference>
<protein>
    <recommendedName>
        <fullName evidence="3">Transposase</fullName>
    </recommendedName>
</protein>
<comment type="caution">
    <text evidence="1">The sequence shown here is derived from an EMBL/GenBank/DDBJ whole genome shotgun (WGS) entry which is preliminary data.</text>
</comment>
<gene>
    <name evidence="1" type="ORF">NQ317_012110</name>
</gene>
<accession>A0ABQ9J164</accession>
<dbReference type="EMBL" id="JAPWTJ010001541">
    <property type="protein sequence ID" value="KAJ8970997.1"/>
    <property type="molecule type" value="Genomic_DNA"/>
</dbReference>
<evidence type="ECO:0008006" key="3">
    <source>
        <dbReference type="Google" id="ProtNLM"/>
    </source>
</evidence>
<keyword evidence="2" id="KW-1185">Reference proteome</keyword>
<evidence type="ECO:0000313" key="1">
    <source>
        <dbReference type="EMBL" id="KAJ8970997.1"/>
    </source>
</evidence>
<dbReference type="Gene3D" id="3.30.420.10">
    <property type="entry name" value="Ribonuclease H-like superfamily/Ribonuclease H"/>
    <property type="match status" value="1"/>
</dbReference>
<evidence type="ECO:0000313" key="2">
    <source>
        <dbReference type="Proteomes" id="UP001162164"/>
    </source>
</evidence>
<organism evidence="1 2">
    <name type="scientific">Molorchus minor</name>
    <dbReference type="NCBI Taxonomy" id="1323400"/>
    <lineage>
        <taxon>Eukaryota</taxon>
        <taxon>Metazoa</taxon>
        <taxon>Ecdysozoa</taxon>
        <taxon>Arthropoda</taxon>
        <taxon>Hexapoda</taxon>
        <taxon>Insecta</taxon>
        <taxon>Pterygota</taxon>
        <taxon>Neoptera</taxon>
        <taxon>Endopterygota</taxon>
        <taxon>Coleoptera</taxon>
        <taxon>Polyphaga</taxon>
        <taxon>Cucujiformia</taxon>
        <taxon>Chrysomeloidea</taxon>
        <taxon>Cerambycidae</taxon>
        <taxon>Lamiinae</taxon>
        <taxon>Monochamini</taxon>
        <taxon>Molorchus</taxon>
    </lineage>
</organism>
<dbReference type="InterPro" id="IPR036397">
    <property type="entry name" value="RNaseH_sf"/>
</dbReference>
<dbReference type="PANTHER" id="PTHR47326:SF1">
    <property type="entry name" value="HTH PSQ-TYPE DOMAIN-CONTAINING PROTEIN"/>
    <property type="match status" value="1"/>
</dbReference>
<reference evidence="1" key="1">
    <citation type="journal article" date="2023" name="Insect Mol. Biol.">
        <title>Genome sequencing provides insights into the evolution of gene families encoding plant cell wall-degrading enzymes in longhorned beetles.</title>
        <authorList>
            <person name="Shin N.R."/>
            <person name="Okamura Y."/>
            <person name="Kirsch R."/>
            <person name="Pauchet Y."/>
        </authorList>
    </citation>
    <scope>NUCLEOTIDE SEQUENCE</scope>
    <source>
        <strain evidence="1">MMC_N1</strain>
    </source>
</reference>
<name>A0ABQ9J164_9CUCU</name>
<dbReference type="PANTHER" id="PTHR47326">
    <property type="entry name" value="TRANSPOSABLE ELEMENT TC3 TRANSPOSASE-LIKE PROTEIN"/>
    <property type="match status" value="1"/>
</dbReference>